<dbReference type="Proteomes" id="UP000008330">
    <property type="component" value="Plasmid pRLG203"/>
</dbReference>
<dbReference type="FunFam" id="3.40.605.10:FF:000007">
    <property type="entry name" value="NAD/NADP-dependent betaine aldehyde dehydrogenase"/>
    <property type="match status" value="1"/>
</dbReference>
<dbReference type="RefSeq" id="WP_012559945.1">
    <property type="nucleotide sequence ID" value="NC_011370.1"/>
</dbReference>
<evidence type="ECO:0000313" key="9">
    <source>
        <dbReference type="Proteomes" id="UP000008330"/>
    </source>
</evidence>
<geneLocation type="plasmid" evidence="8 9">
    <name>pRLG203</name>
</geneLocation>
<keyword evidence="4" id="KW-0630">Potassium</keyword>
<dbReference type="CDD" id="cd07138">
    <property type="entry name" value="ALDH_CddD_SSP0762"/>
    <property type="match status" value="1"/>
</dbReference>
<sequence>MENWSKFYIDGKWVQPASQNTSDLIDPATEKVYATVAMGNEEDIDRAVKAARQAFMTYSKTTVDERIQLLKKIHAAFVKREAAISATVTQEVGMPIAVSSGFLLDWCKLHTLETIEILRKYAFAEKLGTTTLYKEPIGVVGMITPWNFPIGQIFTKILPALATGCTMVLKPSQLTPLDGIIAAEILDEAGVPPGVFNLVNGDGRVVGEAISQHPDIDMVSFTGSTRAGIQIAKSAADTIKRVVNELGGKSANILLEDADFETAVENAVGNCFFLNGQACDAGTRLLVPRNRLEEATKIAARVANAYVSGAPSDPQTTLGPVMNATQFKSVQNYIQSGIDQGAKLAAGGVGRPEGIHAGYFVKPTIFSDVKSDMKIYREEIFGPVLTISAYQDLEDAARMANDTVYGLAAHITGKDMDKVRQLSRELRAGSVFVNSPDLDPKAPFGGYRQSGNGRECGEHGFTEFLEIKAVVGHG</sequence>
<accession>A0ABF7QZL1</accession>
<dbReference type="Gene3D" id="3.40.605.10">
    <property type="entry name" value="Aldehyde Dehydrogenase, Chain A, domain 1"/>
    <property type="match status" value="1"/>
</dbReference>
<dbReference type="InterPro" id="IPR016161">
    <property type="entry name" value="Ald_DH/histidinol_DH"/>
</dbReference>
<comment type="similarity">
    <text evidence="1">Belongs to the aldehyde dehydrogenase family.</text>
</comment>
<dbReference type="PANTHER" id="PTHR42804:SF1">
    <property type="entry name" value="ALDEHYDE DEHYDROGENASE-RELATED"/>
    <property type="match status" value="1"/>
</dbReference>
<dbReference type="GO" id="GO:0016491">
    <property type="term" value="F:oxidoreductase activity"/>
    <property type="evidence" value="ECO:0007669"/>
    <property type="project" value="UniProtKB-KW"/>
</dbReference>
<evidence type="ECO:0000256" key="1">
    <source>
        <dbReference type="ARBA" id="ARBA00009986"/>
    </source>
</evidence>
<keyword evidence="6" id="KW-0558">Oxidation</keyword>
<dbReference type="SUPFAM" id="SSF53720">
    <property type="entry name" value="ALDH-like"/>
    <property type="match status" value="1"/>
</dbReference>
<dbReference type="InterPro" id="IPR016163">
    <property type="entry name" value="Ald_DH_C"/>
</dbReference>
<evidence type="ECO:0000256" key="6">
    <source>
        <dbReference type="ARBA" id="ARBA00023097"/>
    </source>
</evidence>
<proteinExistence type="inferred from homology"/>
<keyword evidence="2" id="KW-0479">Metal-binding</keyword>
<keyword evidence="5" id="KW-0560">Oxidoreductase</keyword>
<name>A0ABF7QZL1_RHILW</name>
<protein>
    <submittedName>
        <fullName evidence="8">Aldehyde Dehydrogenase</fullName>
    </submittedName>
</protein>
<dbReference type="InterPro" id="IPR015590">
    <property type="entry name" value="Aldehyde_DH_dom"/>
</dbReference>
<evidence type="ECO:0000256" key="2">
    <source>
        <dbReference type="ARBA" id="ARBA00022723"/>
    </source>
</evidence>
<dbReference type="Gene3D" id="3.40.309.10">
    <property type="entry name" value="Aldehyde Dehydrogenase, Chain A, domain 2"/>
    <property type="match status" value="1"/>
</dbReference>
<dbReference type="EMBL" id="CP001195">
    <property type="protein sequence ID" value="ACI59679.1"/>
    <property type="molecule type" value="Genomic_DNA"/>
</dbReference>
<keyword evidence="8" id="KW-0614">Plasmid</keyword>
<dbReference type="Pfam" id="PF00171">
    <property type="entry name" value="Aldedh"/>
    <property type="match status" value="1"/>
</dbReference>
<keyword evidence="9" id="KW-1185">Reference proteome</keyword>
<gene>
    <name evidence="8" type="ordered locus">Rleg2_6310</name>
</gene>
<dbReference type="GO" id="GO:0046872">
    <property type="term" value="F:metal ion binding"/>
    <property type="evidence" value="ECO:0007669"/>
    <property type="project" value="UniProtKB-KW"/>
</dbReference>
<keyword evidence="3" id="KW-0521">NADP</keyword>
<dbReference type="KEGG" id="rlt:Rleg2_6310"/>
<evidence type="ECO:0000259" key="7">
    <source>
        <dbReference type="Pfam" id="PF00171"/>
    </source>
</evidence>
<dbReference type="AlphaFoldDB" id="A0ABF7QZL1"/>
<feature type="domain" description="Aldehyde dehydrogenase" evidence="7">
    <location>
        <begin position="13"/>
        <end position="470"/>
    </location>
</feature>
<evidence type="ECO:0000256" key="4">
    <source>
        <dbReference type="ARBA" id="ARBA00022958"/>
    </source>
</evidence>
<dbReference type="PANTHER" id="PTHR42804">
    <property type="entry name" value="ALDEHYDE DEHYDROGENASE"/>
    <property type="match status" value="1"/>
</dbReference>
<evidence type="ECO:0000256" key="3">
    <source>
        <dbReference type="ARBA" id="ARBA00022857"/>
    </source>
</evidence>
<organism evidence="8 9">
    <name type="scientific">Rhizobium leguminosarum bv. trifolii (strain WSM2304)</name>
    <dbReference type="NCBI Taxonomy" id="395492"/>
    <lineage>
        <taxon>Bacteria</taxon>
        <taxon>Pseudomonadati</taxon>
        <taxon>Pseudomonadota</taxon>
        <taxon>Alphaproteobacteria</taxon>
        <taxon>Hyphomicrobiales</taxon>
        <taxon>Rhizobiaceae</taxon>
        <taxon>Rhizobium/Agrobacterium group</taxon>
        <taxon>Rhizobium</taxon>
    </lineage>
</organism>
<dbReference type="FunFam" id="3.40.309.10:FF:000012">
    <property type="entry name" value="Betaine aldehyde dehydrogenase"/>
    <property type="match status" value="1"/>
</dbReference>
<dbReference type="InterPro" id="IPR016162">
    <property type="entry name" value="Ald_DH_N"/>
</dbReference>
<evidence type="ECO:0000313" key="8">
    <source>
        <dbReference type="EMBL" id="ACI59679.1"/>
    </source>
</evidence>
<reference evidence="8 9" key="1">
    <citation type="journal article" date="2010" name="Stand. Genomic Sci.">
        <title>Complete genome sequence of Rhizobium leguminosarum bv trifolii strain WSM2304, an effective microsymbiont of the South American clover Trifolium polymorphum.</title>
        <authorList>
            <person name="Reeve W."/>
            <person name="O'Hara G."/>
            <person name="Chain P."/>
            <person name="Ardley J."/>
            <person name="Brau L."/>
            <person name="Nandesena K."/>
            <person name="Tiwari R."/>
            <person name="Malfatti S."/>
            <person name="Kiss H."/>
            <person name="Lapidus A."/>
            <person name="Copeland A."/>
            <person name="Nolan M."/>
            <person name="Land M."/>
            <person name="Ivanova N."/>
            <person name="Mavromatis K."/>
            <person name="Markowitz V."/>
            <person name="Kyrpides N."/>
            <person name="Melino V."/>
            <person name="Denton M."/>
            <person name="Yates R."/>
            <person name="Howieson J."/>
        </authorList>
    </citation>
    <scope>NUCLEOTIDE SEQUENCE [LARGE SCALE GENOMIC DNA]</scope>
    <source>
        <strain evidence="8 9">WSM2304</strain>
    </source>
</reference>
<evidence type="ECO:0000256" key="5">
    <source>
        <dbReference type="ARBA" id="ARBA00023002"/>
    </source>
</evidence>